<dbReference type="OrthoDB" id="5096427at2759"/>
<keyword evidence="2" id="KW-1185">Reference proteome</keyword>
<comment type="caution">
    <text evidence="1">The sequence shown here is derived from an EMBL/GenBank/DDBJ whole genome shotgun (WGS) entry which is preliminary data.</text>
</comment>
<dbReference type="AlphaFoldDB" id="A0A9P9DSX8"/>
<name>A0A9P9DSX8_9HYPO</name>
<accession>A0A9P9DSX8</accession>
<evidence type="ECO:0000313" key="2">
    <source>
        <dbReference type="Proteomes" id="UP000738349"/>
    </source>
</evidence>
<reference evidence="1" key="1">
    <citation type="journal article" date="2021" name="Nat. Commun.">
        <title>Genetic determinants of endophytism in the Arabidopsis root mycobiome.</title>
        <authorList>
            <person name="Mesny F."/>
            <person name="Miyauchi S."/>
            <person name="Thiergart T."/>
            <person name="Pickel B."/>
            <person name="Atanasova L."/>
            <person name="Karlsson M."/>
            <person name="Huettel B."/>
            <person name="Barry K.W."/>
            <person name="Haridas S."/>
            <person name="Chen C."/>
            <person name="Bauer D."/>
            <person name="Andreopoulos W."/>
            <person name="Pangilinan J."/>
            <person name="LaButti K."/>
            <person name="Riley R."/>
            <person name="Lipzen A."/>
            <person name="Clum A."/>
            <person name="Drula E."/>
            <person name="Henrissat B."/>
            <person name="Kohler A."/>
            <person name="Grigoriev I.V."/>
            <person name="Martin F.M."/>
            <person name="Hacquard S."/>
        </authorList>
    </citation>
    <scope>NUCLEOTIDE SEQUENCE</scope>
    <source>
        <strain evidence="1">MPI-CAGE-AT-0147</strain>
    </source>
</reference>
<protein>
    <submittedName>
        <fullName evidence="1">Uncharacterized protein</fullName>
    </submittedName>
</protein>
<evidence type="ECO:0000313" key="1">
    <source>
        <dbReference type="EMBL" id="KAH7124701.1"/>
    </source>
</evidence>
<sequence length="373" mass="42933">MKKNTRLVAFQPGNKDSLTSVDAARQWLQHFNYHSFTKSDDFGDFSTKTWFGYGPDLTRDGWNQTVAYSAFQKIRKTQPWNRLYNAAFKACYIYVGFEKSGLTPLDPELVLGPLRQAVQEKEEPMFPRLLQRNAVTPRKAKRGLDKIRDKLDILSSPTRAIIAHAESALDYSIITQSAHKKILQLQKERVRLESRRTHTRRRIRIDDGAYTIEELREKVNSRSHEERVSASRKEARIQNGLFRTLRENEALRDDDVPRPRLRGRAAATAKATRLIEEEAQLQELRRRQQLPEDIDAVAMLSQQWDLADEDLSPKRLPGKKSTRLELTDQADQEVDYDFISVCSSISLPPMLFTEDSDSDAIEIITTARVETTA</sequence>
<dbReference type="EMBL" id="JAGMUV010000021">
    <property type="protein sequence ID" value="KAH7124701.1"/>
    <property type="molecule type" value="Genomic_DNA"/>
</dbReference>
<dbReference type="Proteomes" id="UP000738349">
    <property type="component" value="Unassembled WGS sequence"/>
</dbReference>
<proteinExistence type="predicted"/>
<gene>
    <name evidence="1" type="ORF">EDB81DRAFT_765496</name>
</gene>
<organism evidence="1 2">
    <name type="scientific">Dactylonectria macrodidyma</name>
    <dbReference type="NCBI Taxonomy" id="307937"/>
    <lineage>
        <taxon>Eukaryota</taxon>
        <taxon>Fungi</taxon>
        <taxon>Dikarya</taxon>
        <taxon>Ascomycota</taxon>
        <taxon>Pezizomycotina</taxon>
        <taxon>Sordariomycetes</taxon>
        <taxon>Hypocreomycetidae</taxon>
        <taxon>Hypocreales</taxon>
        <taxon>Nectriaceae</taxon>
        <taxon>Dactylonectria</taxon>
    </lineage>
</organism>